<feature type="domain" description="GGDEF" evidence="5">
    <location>
        <begin position="177"/>
        <end position="309"/>
    </location>
</feature>
<dbReference type="InterPro" id="IPR029787">
    <property type="entry name" value="Nucleotide_cyclase"/>
</dbReference>
<comment type="catalytic activity">
    <reaction evidence="3">
        <text>2 GTP = 3',3'-c-di-GMP + 2 diphosphate</text>
        <dbReference type="Rhea" id="RHEA:24898"/>
        <dbReference type="ChEBI" id="CHEBI:33019"/>
        <dbReference type="ChEBI" id="CHEBI:37565"/>
        <dbReference type="ChEBI" id="CHEBI:58805"/>
        <dbReference type="EC" id="2.7.7.65"/>
    </reaction>
</comment>
<evidence type="ECO:0000256" key="3">
    <source>
        <dbReference type="ARBA" id="ARBA00034247"/>
    </source>
</evidence>
<dbReference type="InterPro" id="IPR050469">
    <property type="entry name" value="Diguanylate_Cyclase"/>
</dbReference>
<dbReference type="CDD" id="cd01949">
    <property type="entry name" value="GGDEF"/>
    <property type="match status" value="1"/>
</dbReference>
<dbReference type="PANTHER" id="PTHR45138">
    <property type="entry name" value="REGULATORY COMPONENTS OF SENSORY TRANSDUCTION SYSTEM"/>
    <property type="match status" value="1"/>
</dbReference>
<dbReference type="EC" id="2.7.7.65" evidence="2"/>
<dbReference type="SUPFAM" id="SSF55073">
    <property type="entry name" value="Nucleotide cyclase"/>
    <property type="match status" value="1"/>
</dbReference>
<dbReference type="AlphaFoldDB" id="N6WS37"/>
<dbReference type="GO" id="GO:0043709">
    <property type="term" value="P:cell adhesion involved in single-species biofilm formation"/>
    <property type="evidence" value="ECO:0007669"/>
    <property type="project" value="TreeGrafter"/>
</dbReference>
<dbReference type="PROSITE" id="PS50887">
    <property type="entry name" value="GGDEF"/>
    <property type="match status" value="1"/>
</dbReference>
<comment type="cofactor">
    <cofactor evidence="1">
        <name>Mg(2+)</name>
        <dbReference type="ChEBI" id="CHEBI:18420"/>
    </cofactor>
</comment>
<dbReference type="RefSeq" id="WP_004582063.1">
    <property type="nucleotide sequence ID" value="NZ_AP028878.1"/>
</dbReference>
<dbReference type="GO" id="GO:1902201">
    <property type="term" value="P:negative regulation of bacterial-type flagellum-dependent cell motility"/>
    <property type="evidence" value="ECO:0007669"/>
    <property type="project" value="TreeGrafter"/>
</dbReference>
<dbReference type="NCBIfam" id="TIGR00254">
    <property type="entry name" value="GGDEF"/>
    <property type="match status" value="1"/>
</dbReference>
<evidence type="ECO:0000256" key="2">
    <source>
        <dbReference type="ARBA" id="ARBA00012528"/>
    </source>
</evidence>
<feature type="region of interest" description="Disordered" evidence="4">
    <location>
        <begin position="304"/>
        <end position="323"/>
    </location>
</feature>
<dbReference type="GO" id="GO:0005886">
    <property type="term" value="C:plasma membrane"/>
    <property type="evidence" value="ECO:0007669"/>
    <property type="project" value="TreeGrafter"/>
</dbReference>
<dbReference type="Proteomes" id="UP000013165">
    <property type="component" value="Unassembled WGS sequence"/>
</dbReference>
<dbReference type="STRING" id="626887.J057_20640"/>
<proteinExistence type="predicted"/>
<dbReference type="eggNOG" id="COG3706">
    <property type="taxonomic scope" value="Bacteria"/>
</dbReference>
<keyword evidence="7" id="KW-1185">Reference proteome</keyword>
<evidence type="ECO:0000259" key="5">
    <source>
        <dbReference type="PROSITE" id="PS50887"/>
    </source>
</evidence>
<gene>
    <name evidence="6" type="ORF">J057_20640</name>
</gene>
<reference evidence="6 7" key="1">
    <citation type="journal article" date="2013" name="Genome Announc.">
        <title>Genome Sequence of the Polycyclic Aromatic Hydrocarbon-Degrading Bacterium Strain Marinobacter nanhaiticus D15-8WT.</title>
        <authorList>
            <person name="Cui Z."/>
            <person name="Gao W."/>
            <person name="Li Q."/>
            <person name="Xu G."/>
            <person name="Zheng L."/>
        </authorList>
    </citation>
    <scope>NUCLEOTIDE SEQUENCE [LARGE SCALE GENOMIC DNA]</scope>
    <source>
        <strain evidence="6 7">D15-8W</strain>
    </source>
</reference>
<dbReference type="PATRIC" id="fig|626887.3.peg.4131"/>
<dbReference type="FunFam" id="3.30.70.270:FF:000001">
    <property type="entry name" value="Diguanylate cyclase domain protein"/>
    <property type="match status" value="1"/>
</dbReference>
<dbReference type="SMART" id="SM00267">
    <property type="entry name" value="GGDEF"/>
    <property type="match status" value="1"/>
</dbReference>
<dbReference type="EMBL" id="APLQ01000014">
    <property type="protein sequence ID" value="ENO13842.1"/>
    <property type="molecule type" value="Genomic_DNA"/>
</dbReference>
<comment type="caution">
    <text evidence="6">The sequence shown here is derived from an EMBL/GenBank/DDBJ whole genome shotgun (WGS) entry which is preliminary data.</text>
</comment>
<dbReference type="InterPro" id="IPR000160">
    <property type="entry name" value="GGDEF_dom"/>
</dbReference>
<accession>N6WS37</accession>
<dbReference type="InterPro" id="IPR043128">
    <property type="entry name" value="Rev_trsase/Diguanyl_cyclase"/>
</dbReference>
<sequence>MPSTPSYLTSNSRQREQALADLERLSRAWQSDNGDVFARLCRRLLTSLELNQVIAIFAEELGTVVHFDRLTYGHSISDSPIDLAVGHGGNHRCEYRLNLAGENLGMLRIFRRMRFAEQELTVIEQMLGSAIHAIRNACHYETVRRAALTDVVTGIPNKRAFDDTLKREACLANRHGERCALILCDLDHFKKINDTYGHLTGDQVLRAAALAIQDATRSSDAVFRIGGEEFGILLPRIGEAECTLVADRIRAAISAISLELNDALVKVSASAGVSAHVQGESADAWFRRTDEALYRAKHDGRNCTRTARPGLPADVTSIESAKR</sequence>
<organism evidence="6 7">
    <name type="scientific">Marinobacter nanhaiticus D15-8W</name>
    <dbReference type="NCBI Taxonomy" id="626887"/>
    <lineage>
        <taxon>Bacteria</taxon>
        <taxon>Pseudomonadati</taxon>
        <taxon>Pseudomonadota</taxon>
        <taxon>Gammaproteobacteria</taxon>
        <taxon>Pseudomonadales</taxon>
        <taxon>Marinobacteraceae</taxon>
        <taxon>Marinobacter</taxon>
    </lineage>
</organism>
<dbReference type="Pfam" id="PF00990">
    <property type="entry name" value="GGDEF"/>
    <property type="match status" value="1"/>
</dbReference>
<dbReference type="GO" id="GO:0052621">
    <property type="term" value="F:diguanylate cyclase activity"/>
    <property type="evidence" value="ECO:0007669"/>
    <property type="project" value="UniProtKB-EC"/>
</dbReference>
<dbReference type="PANTHER" id="PTHR45138:SF9">
    <property type="entry name" value="DIGUANYLATE CYCLASE DGCM-RELATED"/>
    <property type="match status" value="1"/>
</dbReference>
<evidence type="ECO:0000256" key="1">
    <source>
        <dbReference type="ARBA" id="ARBA00001946"/>
    </source>
</evidence>
<evidence type="ECO:0000256" key="4">
    <source>
        <dbReference type="SAM" id="MobiDB-lite"/>
    </source>
</evidence>
<dbReference type="HOGENOM" id="CLU_000445_11_5_6"/>
<dbReference type="OrthoDB" id="9812260at2"/>
<evidence type="ECO:0000313" key="6">
    <source>
        <dbReference type="EMBL" id="ENO13842.1"/>
    </source>
</evidence>
<dbReference type="Gene3D" id="3.30.70.270">
    <property type="match status" value="1"/>
</dbReference>
<protein>
    <recommendedName>
        <fullName evidence="2">diguanylate cyclase</fullName>
        <ecNumber evidence="2">2.7.7.65</ecNumber>
    </recommendedName>
</protein>
<name>N6WS37_9GAMM</name>
<evidence type="ECO:0000313" key="7">
    <source>
        <dbReference type="Proteomes" id="UP000013165"/>
    </source>
</evidence>